<dbReference type="InterPro" id="IPR010260">
    <property type="entry name" value="AlpA"/>
</dbReference>
<dbReference type="Pfam" id="PF05930">
    <property type="entry name" value="Phage_AlpA"/>
    <property type="match status" value="1"/>
</dbReference>
<dbReference type="EMBL" id="LK931336">
    <property type="protein sequence ID" value="CDZ82184.1"/>
    <property type="molecule type" value="Genomic_DNA"/>
</dbReference>
<name>A0A078LDF2_CITKO</name>
<dbReference type="PATRIC" id="fig|545.12.peg.239"/>
<dbReference type="AlphaFoldDB" id="A0A078LDF2"/>
<dbReference type="RefSeq" id="WP_110494890.1">
    <property type="nucleotide sequence ID" value="NZ_CP118927.1"/>
</dbReference>
<proteinExistence type="predicted"/>
<protein>
    <submittedName>
        <fullName evidence="1">Prophage CP4-57 regulatory protein (AlpA)</fullName>
    </submittedName>
</protein>
<organism evidence="1">
    <name type="scientific">Citrobacter koseri</name>
    <name type="common">Citrobacter diversus</name>
    <dbReference type="NCBI Taxonomy" id="545"/>
    <lineage>
        <taxon>Bacteria</taxon>
        <taxon>Pseudomonadati</taxon>
        <taxon>Pseudomonadota</taxon>
        <taxon>Gammaproteobacteria</taxon>
        <taxon>Enterobacterales</taxon>
        <taxon>Enterobacteriaceae</taxon>
        <taxon>Citrobacter</taxon>
    </lineage>
</organism>
<sequence length="74" mass="8396">MKNQPSTQSAIPTTGYIRRYRLAEMLGMSLSTLDRKVRDGTLPKPTKLGEKITAFDAVAINQWLSPQLMNWAMR</sequence>
<evidence type="ECO:0000313" key="1">
    <source>
        <dbReference type="EMBL" id="CDZ82184.1"/>
    </source>
</evidence>
<gene>
    <name evidence="1" type="ORF">BN1086_00255</name>
</gene>
<reference evidence="1" key="1">
    <citation type="submission" date="2014-06" db="EMBL/GenBank/DDBJ databases">
        <authorList>
            <person name="Urmite Genomes Urmite Genomes"/>
        </authorList>
    </citation>
    <scope>NUCLEOTIDE SEQUENCE</scope>
</reference>
<accession>A0A078LDF2</accession>